<organism evidence="2 3">
    <name type="scientific">Candidatus Paraluminiphilus aquimaris</name>
    <dbReference type="NCBI Taxonomy" id="2518994"/>
    <lineage>
        <taxon>Bacteria</taxon>
        <taxon>Pseudomonadati</taxon>
        <taxon>Pseudomonadota</taxon>
        <taxon>Gammaproteobacteria</taxon>
        <taxon>Cellvibrionales</taxon>
        <taxon>Halieaceae</taxon>
        <taxon>Candidatus Paraluminiphilus</taxon>
    </lineage>
</organism>
<dbReference type="Pfam" id="PF13460">
    <property type="entry name" value="NAD_binding_10"/>
    <property type="match status" value="1"/>
</dbReference>
<name>A0ABY6Q3Y1_9GAMM</name>
<sequence>MIIGFGDLATRALPHLSQVAEVMGVSRHPERLSDATPKRIYGDYSSVEGLAEAAKTQPDYLIFTPVPSSRDVTGYSQGYAKAAQNIADAGLLKGVRRAIFVSSTRVYAEKSGGWVEEDSPLAAGDPFVDALLTAEACFRRSVTTTVVRPSGLYDGANPIMLGPILEGHSSRINDGFTNRIHRDDAAAVIAELVKRDIRGERLPATLNLNDDAPVTTRELEKWCFSMLGREPLGERDNQPRANRRVSNAKLRAMGIALRYPSFREGYEGALSLAASS</sequence>
<feature type="domain" description="NAD(P)-binding" evidence="1">
    <location>
        <begin position="6"/>
        <end position="195"/>
    </location>
</feature>
<protein>
    <recommendedName>
        <fullName evidence="1">NAD(P)-binding domain-containing protein</fullName>
    </recommendedName>
</protein>
<dbReference type="InterPro" id="IPR036291">
    <property type="entry name" value="NAD(P)-bd_dom_sf"/>
</dbReference>
<evidence type="ECO:0000259" key="1">
    <source>
        <dbReference type="Pfam" id="PF13460"/>
    </source>
</evidence>
<keyword evidence="3" id="KW-1185">Reference proteome</keyword>
<reference evidence="2 3" key="1">
    <citation type="submission" date="2019-02" db="EMBL/GenBank/DDBJ databases">
        <title>Halieaceae_genomes.</title>
        <authorList>
            <person name="Li S.-H."/>
        </authorList>
    </citation>
    <scope>NUCLEOTIDE SEQUENCE [LARGE SCALE GENOMIC DNA]</scope>
    <source>
        <strain evidence="2 3">JH123</strain>
    </source>
</reference>
<proteinExistence type="predicted"/>
<dbReference type="SUPFAM" id="SSF51735">
    <property type="entry name" value="NAD(P)-binding Rossmann-fold domains"/>
    <property type="match status" value="1"/>
</dbReference>
<dbReference type="EMBL" id="CP036501">
    <property type="protein sequence ID" value="UZP73680.1"/>
    <property type="molecule type" value="Genomic_DNA"/>
</dbReference>
<gene>
    <name evidence="2" type="ORF">E0F26_02540</name>
</gene>
<dbReference type="InterPro" id="IPR016040">
    <property type="entry name" value="NAD(P)-bd_dom"/>
</dbReference>
<accession>A0ABY6Q3Y1</accession>
<evidence type="ECO:0000313" key="3">
    <source>
        <dbReference type="Proteomes" id="UP001317963"/>
    </source>
</evidence>
<dbReference type="Proteomes" id="UP001317963">
    <property type="component" value="Chromosome"/>
</dbReference>
<evidence type="ECO:0000313" key="2">
    <source>
        <dbReference type="EMBL" id="UZP73680.1"/>
    </source>
</evidence>
<dbReference type="Gene3D" id="3.40.50.720">
    <property type="entry name" value="NAD(P)-binding Rossmann-like Domain"/>
    <property type="match status" value="1"/>
</dbReference>